<evidence type="ECO:0000256" key="6">
    <source>
        <dbReference type="ARBA" id="ARBA00022840"/>
    </source>
</evidence>
<evidence type="ECO:0000256" key="5">
    <source>
        <dbReference type="ARBA" id="ARBA00022741"/>
    </source>
</evidence>
<dbReference type="GO" id="GO:0009252">
    <property type="term" value="P:peptidoglycan biosynthetic process"/>
    <property type="evidence" value="ECO:0007669"/>
    <property type="project" value="UniProtKB-UniRule"/>
</dbReference>
<proteinExistence type="inferred from homology"/>
<feature type="binding site" evidence="7">
    <location>
        <begin position="93"/>
        <end position="99"/>
    </location>
    <ligand>
        <name>ATP</name>
        <dbReference type="ChEBI" id="CHEBI:30616"/>
    </ligand>
</feature>
<dbReference type="NCBIfam" id="TIGR01087">
    <property type="entry name" value="murD"/>
    <property type="match status" value="1"/>
</dbReference>
<comment type="function">
    <text evidence="7 8">Cell wall formation. Catalyzes the addition of glutamate to the nucleotide precursor UDP-N-acetylmuramoyl-L-alanine (UMA).</text>
</comment>
<reference evidence="12" key="1">
    <citation type="submission" date="2017-09" db="EMBL/GenBank/DDBJ databases">
        <title>Depth-based differentiation of microbial function through sediment-hosted aquifers and enrichment of novel symbionts in the deep terrestrial subsurface.</title>
        <authorList>
            <person name="Probst A.J."/>
            <person name="Ladd B."/>
            <person name="Jarett J.K."/>
            <person name="Geller-Mcgrath D.E."/>
            <person name="Sieber C.M.K."/>
            <person name="Emerson J.B."/>
            <person name="Anantharaman K."/>
            <person name="Thomas B.C."/>
            <person name="Malmstrom R."/>
            <person name="Stieglmeier M."/>
            <person name="Klingl A."/>
            <person name="Woyke T."/>
            <person name="Ryan C.M."/>
            <person name="Banfield J.F."/>
        </authorList>
    </citation>
    <scope>NUCLEOTIDE SEQUENCE [LARGE SCALE GENOMIC DNA]</scope>
</reference>
<dbReference type="SUPFAM" id="SSF53244">
    <property type="entry name" value="MurD-like peptide ligases, peptide-binding domain"/>
    <property type="match status" value="1"/>
</dbReference>
<feature type="domain" description="Mur ligase central" evidence="10">
    <location>
        <begin position="91"/>
        <end position="211"/>
    </location>
</feature>
<dbReference type="GO" id="GO:0051301">
    <property type="term" value="P:cell division"/>
    <property type="evidence" value="ECO:0007669"/>
    <property type="project" value="UniProtKB-KW"/>
</dbReference>
<dbReference type="InterPro" id="IPR036615">
    <property type="entry name" value="Mur_ligase_C_dom_sf"/>
</dbReference>
<dbReference type="GO" id="GO:0008764">
    <property type="term" value="F:UDP-N-acetylmuramoylalanine-D-glutamate ligase activity"/>
    <property type="evidence" value="ECO:0007669"/>
    <property type="project" value="UniProtKB-UniRule"/>
</dbReference>
<dbReference type="InterPro" id="IPR005762">
    <property type="entry name" value="MurD"/>
</dbReference>
<dbReference type="GO" id="GO:0008360">
    <property type="term" value="P:regulation of cell shape"/>
    <property type="evidence" value="ECO:0007669"/>
    <property type="project" value="UniProtKB-KW"/>
</dbReference>
<dbReference type="Pfam" id="PF02875">
    <property type="entry name" value="Mur_ligase_C"/>
    <property type="match status" value="1"/>
</dbReference>
<dbReference type="GO" id="GO:0005524">
    <property type="term" value="F:ATP binding"/>
    <property type="evidence" value="ECO:0007669"/>
    <property type="project" value="UniProtKB-UniRule"/>
</dbReference>
<protein>
    <recommendedName>
        <fullName evidence="7 8">UDP-N-acetylmuramoylalanine--D-glutamate ligase</fullName>
        <ecNumber evidence="7 8">6.3.2.9</ecNumber>
    </recommendedName>
    <alternativeName>
        <fullName evidence="7">D-glutamic acid-adding enzyme</fullName>
    </alternativeName>
    <alternativeName>
        <fullName evidence="7">UDP-N-acetylmuramoyl-L-alanyl-D-glutamate synthetase</fullName>
    </alternativeName>
</protein>
<keyword evidence="7 8" id="KW-0573">Peptidoglycan synthesis</keyword>
<keyword evidence="6 7" id="KW-0067">ATP-binding</keyword>
<dbReference type="HAMAP" id="MF_00639">
    <property type="entry name" value="MurD"/>
    <property type="match status" value="1"/>
</dbReference>
<keyword evidence="7 8" id="KW-0961">Cell wall biogenesis/degradation</keyword>
<gene>
    <name evidence="7 11" type="primary">murD</name>
    <name evidence="11" type="ORF">COY90_04220</name>
</gene>
<dbReference type="PANTHER" id="PTHR43692">
    <property type="entry name" value="UDP-N-ACETYLMURAMOYLALANINE--D-GLUTAMATE LIGASE"/>
    <property type="match status" value="1"/>
</dbReference>
<evidence type="ECO:0000256" key="2">
    <source>
        <dbReference type="ARBA" id="ARBA00004752"/>
    </source>
</evidence>
<dbReference type="Gene3D" id="3.90.190.20">
    <property type="entry name" value="Mur ligase, C-terminal domain"/>
    <property type="match status" value="1"/>
</dbReference>
<evidence type="ECO:0000256" key="7">
    <source>
        <dbReference type="HAMAP-Rule" id="MF_00639"/>
    </source>
</evidence>
<evidence type="ECO:0000256" key="3">
    <source>
        <dbReference type="ARBA" id="ARBA00022490"/>
    </source>
</evidence>
<comment type="caution">
    <text evidence="11">The sequence shown here is derived from an EMBL/GenBank/DDBJ whole genome shotgun (WGS) entry which is preliminary data.</text>
</comment>
<dbReference type="Gene3D" id="3.40.1190.10">
    <property type="entry name" value="Mur-like, catalytic domain"/>
    <property type="match status" value="1"/>
</dbReference>
<dbReference type="InterPro" id="IPR004101">
    <property type="entry name" value="Mur_ligase_C"/>
</dbReference>
<comment type="pathway">
    <text evidence="2 7 8">Cell wall biogenesis; peptidoglycan biosynthesis.</text>
</comment>
<dbReference type="GO" id="GO:0071555">
    <property type="term" value="P:cell wall organization"/>
    <property type="evidence" value="ECO:0007669"/>
    <property type="project" value="UniProtKB-KW"/>
</dbReference>
<dbReference type="EMBL" id="PFLF01000091">
    <property type="protein sequence ID" value="PIY68762.1"/>
    <property type="molecule type" value="Genomic_DNA"/>
</dbReference>
<accession>A0A2M7QDB8</accession>
<name>A0A2M7QDB8_9BACT</name>
<evidence type="ECO:0000259" key="9">
    <source>
        <dbReference type="Pfam" id="PF02875"/>
    </source>
</evidence>
<dbReference type="InterPro" id="IPR013221">
    <property type="entry name" value="Mur_ligase_cen"/>
</dbReference>
<comment type="subcellular location">
    <subcellularLocation>
        <location evidence="1 7 8">Cytoplasm</location>
    </subcellularLocation>
</comment>
<evidence type="ECO:0000256" key="4">
    <source>
        <dbReference type="ARBA" id="ARBA00022598"/>
    </source>
</evidence>
<keyword evidence="3 7" id="KW-0963">Cytoplasm</keyword>
<comment type="catalytic activity">
    <reaction evidence="7 8">
        <text>UDP-N-acetyl-alpha-D-muramoyl-L-alanine + D-glutamate + ATP = UDP-N-acetyl-alpha-D-muramoyl-L-alanyl-D-glutamate + ADP + phosphate + H(+)</text>
        <dbReference type="Rhea" id="RHEA:16429"/>
        <dbReference type="ChEBI" id="CHEBI:15378"/>
        <dbReference type="ChEBI" id="CHEBI:29986"/>
        <dbReference type="ChEBI" id="CHEBI:30616"/>
        <dbReference type="ChEBI" id="CHEBI:43474"/>
        <dbReference type="ChEBI" id="CHEBI:83898"/>
        <dbReference type="ChEBI" id="CHEBI:83900"/>
        <dbReference type="ChEBI" id="CHEBI:456216"/>
        <dbReference type="EC" id="6.3.2.9"/>
    </reaction>
</comment>
<comment type="similarity">
    <text evidence="7">Belongs to the MurCDEF family.</text>
</comment>
<dbReference type="UniPathway" id="UPA00219"/>
<dbReference type="Pfam" id="PF08245">
    <property type="entry name" value="Mur_ligase_M"/>
    <property type="match status" value="1"/>
</dbReference>
<evidence type="ECO:0000259" key="10">
    <source>
        <dbReference type="Pfam" id="PF08245"/>
    </source>
</evidence>
<keyword evidence="5 7" id="KW-0547">Nucleotide-binding</keyword>
<feature type="domain" description="Mur ligase C-terminal" evidence="9">
    <location>
        <begin position="271"/>
        <end position="385"/>
    </location>
</feature>
<organism evidence="11 12">
    <name type="scientific">Candidatus Roizmanbacteria bacterium CG_4_10_14_0_8_um_filter_39_9</name>
    <dbReference type="NCBI Taxonomy" id="1974829"/>
    <lineage>
        <taxon>Bacteria</taxon>
        <taxon>Candidatus Roizmaniibacteriota</taxon>
    </lineage>
</organism>
<dbReference type="InterPro" id="IPR036565">
    <property type="entry name" value="Mur-like_cat_sf"/>
</dbReference>
<evidence type="ECO:0000256" key="8">
    <source>
        <dbReference type="RuleBase" id="RU003664"/>
    </source>
</evidence>
<evidence type="ECO:0000256" key="1">
    <source>
        <dbReference type="ARBA" id="ARBA00004496"/>
    </source>
</evidence>
<dbReference type="EC" id="6.3.2.9" evidence="7 8"/>
<dbReference type="PANTHER" id="PTHR43692:SF1">
    <property type="entry name" value="UDP-N-ACETYLMURAMOYLALANINE--D-GLUTAMATE LIGASE"/>
    <property type="match status" value="1"/>
</dbReference>
<dbReference type="Proteomes" id="UP000230108">
    <property type="component" value="Unassembled WGS sequence"/>
</dbReference>
<dbReference type="GO" id="GO:0005737">
    <property type="term" value="C:cytoplasm"/>
    <property type="evidence" value="ECO:0007669"/>
    <property type="project" value="UniProtKB-SubCell"/>
</dbReference>
<evidence type="ECO:0000313" key="12">
    <source>
        <dbReference type="Proteomes" id="UP000230108"/>
    </source>
</evidence>
<keyword evidence="4 7" id="KW-0436">Ligase</keyword>
<dbReference type="AlphaFoldDB" id="A0A2M7QDB8"/>
<keyword evidence="7 8" id="KW-0132">Cell division</keyword>
<keyword evidence="7 8" id="KW-0133">Cell shape</keyword>
<keyword evidence="7 8" id="KW-0131">Cell cycle</keyword>
<dbReference type="SUPFAM" id="SSF53623">
    <property type="entry name" value="MurD-like peptide ligases, catalytic domain"/>
    <property type="match status" value="1"/>
</dbReference>
<sequence length="415" mass="46644">MITFSDLSNKQVLIAGYGKEGRASERFLKRYVPTAHIVIADQNEGSNYLEKQGQADVVIKTPGIQKELVTKLYTTATNLFFELCKNIVIGVTGSKGKSTTASLIHHILREAGRHSHLVGNIGNPALDELALINEKTETDDIFVYELSSYQLDDIMYSPHISVIVSLFPEHMNYHKGEVPYFEAKRRLISLMKKDDYVIYNQRFTKLNEWAAGARGIAVPYNENLPVTMNEVKLMGEHNWQNMQAAVTAARLFHISEENIASSLRSFSPLPHRLEKVGTFEGITFYDDAISTTPQSTIAALNALENVDTILLGGQDRGYDFKELAKVIIQKKINNMVLFPETGSAIKKHLLDYDISRLSLLETRSMEEAVRFAFDKTKKGSICLLSTASPSYSIWKNFEVKGDLFSTEVQAYAKNK</sequence>
<evidence type="ECO:0000313" key="11">
    <source>
        <dbReference type="EMBL" id="PIY68762.1"/>
    </source>
</evidence>